<gene>
    <name evidence="1" type="ORF">RSSL_00688</name>
</gene>
<reference evidence="1 2" key="1">
    <citation type="journal article" date="2012" name="J. Bacteriol.">
        <title>Genome Sequence of the Lantibiotic Bacteriocin Producer Streptococcus salivarius Strain K12.</title>
        <authorList>
            <person name="Barretto C."/>
            <person name="Alvarez-Martin P."/>
            <person name="Foata F."/>
            <person name="Renault P."/>
            <person name="Berger B."/>
        </authorList>
    </citation>
    <scope>NUCLEOTIDE SEQUENCE [LARGE SCALE GENOMIC DNA]</scope>
    <source>
        <strain evidence="1 2">K12</strain>
    </source>
</reference>
<protein>
    <submittedName>
        <fullName evidence="1">Uncharacterized protein</fullName>
    </submittedName>
</protein>
<dbReference type="Proteomes" id="UP000006983">
    <property type="component" value="Unassembled WGS sequence"/>
</dbReference>
<accession>J7TNG1</accession>
<dbReference type="PATRIC" id="fig|1200793.3.peg.1658"/>
<sequence length="132" mass="13687">MAYYNKTTEKTSIDGKIAGMDVTSAVLTSKELGLYQSYNPTGFAPVTNQVREFDWGTRDILTPSINTVMGAVTNTAVSTVDYIANHPKEVVYGVVGVGLITLATALGGPAGAAASTAVVVSAGLLSLDEKDL</sequence>
<comment type="caution">
    <text evidence="1">The sequence shown here is derived from an EMBL/GenBank/DDBJ whole genome shotgun (WGS) entry which is preliminary data.</text>
</comment>
<dbReference type="EMBL" id="ALIF01000006">
    <property type="protein sequence ID" value="EJO15669.1"/>
    <property type="molecule type" value="Genomic_DNA"/>
</dbReference>
<dbReference type="AlphaFoldDB" id="J7TNG1"/>
<evidence type="ECO:0000313" key="1">
    <source>
        <dbReference type="EMBL" id="EJO15669.1"/>
    </source>
</evidence>
<evidence type="ECO:0000313" key="2">
    <source>
        <dbReference type="Proteomes" id="UP000006983"/>
    </source>
</evidence>
<proteinExistence type="predicted"/>
<dbReference type="RefSeq" id="WP_002891710.1">
    <property type="nucleotide sequence ID" value="NZ_ALIF01000006.1"/>
</dbReference>
<organism evidence="1 2">
    <name type="scientific">Streptococcus salivarius K12</name>
    <dbReference type="NCBI Taxonomy" id="1200793"/>
    <lineage>
        <taxon>Bacteria</taxon>
        <taxon>Bacillati</taxon>
        <taxon>Bacillota</taxon>
        <taxon>Bacilli</taxon>
        <taxon>Lactobacillales</taxon>
        <taxon>Streptococcaceae</taxon>
        <taxon>Streptococcus</taxon>
    </lineage>
</organism>
<keyword evidence="2" id="KW-1185">Reference proteome</keyword>
<name>J7TNG1_STRSL</name>